<evidence type="ECO:0008006" key="4">
    <source>
        <dbReference type="Google" id="ProtNLM"/>
    </source>
</evidence>
<dbReference type="SUPFAM" id="SSF63829">
    <property type="entry name" value="Calcium-dependent phosphotriesterase"/>
    <property type="match status" value="2"/>
</dbReference>
<evidence type="ECO:0000256" key="1">
    <source>
        <dbReference type="SAM" id="Phobius"/>
    </source>
</evidence>
<dbReference type="InterPro" id="IPR013783">
    <property type="entry name" value="Ig-like_fold"/>
</dbReference>
<dbReference type="Proteomes" id="UP000709959">
    <property type="component" value="Unassembled WGS sequence"/>
</dbReference>
<reference evidence="2 3" key="1">
    <citation type="submission" date="2020-10" db="EMBL/GenBank/DDBJ databases">
        <title>Connecting structure to function with the recovery of over 1000 high-quality activated sludge metagenome-assembled genomes encoding full-length rRNA genes using long-read sequencing.</title>
        <authorList>
            <person name="Singleton C.M."/>
            <person name="Petriglieri F."/>
            <person name="Kristensen J.M."/>
            <person name="Kirkegaard R.H."/>
            <person name="Michaelsen T.Y."/>
            <person name="Andersen M.H."/>
            <person name="Karst S.M."/>
            <person name="Dueholm M.S."/>
            <person name="Nielsen P.H."/>
            <person name="Albertsen M."/>
        </authorList>
    </citation>
    <scope>NUCLEOTIDE SEQUENCE [LARGE SCALE GENOMIC DNA]</scope>
    <source>
        <strain evidence="2">OdNE_18-Q3-R46-58_MAXAC.008</strain>
    </source>
</reference>
<keyword evidence="1" id="KW-0812">Transmembrane</keyword>
<dbReference type="Gene3D" id="2.130.10.10">
    <property type="entry name" value="YVTN repeat-like/Quinoprotein amine dehydrogenase"/>
    <property type="match status" value="3"/>
</dbReference>
<evidence type="ECO:0000313" key="2">
    <source>
        <dbReference type="EMBL" id="MBK8571386.1"/>
    </source>
</evidence>
<sequence length="849" mass="92969">MKVRQIVLMVLLLGLAGVAWASGGWRRPFEVLGPGQGLPDGGMLSMTQDAEGFIWLGGEEGLYRYEGGQSSHWSRKDGLPSDHVNRLAASGGGGVWVSTPHGLVRFREGRFESARFPDGSPFTGVLAMAPDASGRLWIAATGGLFVEAEDLTFRPHPRGPSGMVFTVNPGRSGTMLVGGESGLTLFRPGGAIESSPTQGLPRARIEQACEDADGRLWACSGRTLVMREPGAARFTDQSRLLTAPVTPYGDFFLDRDGSLWLPTKKGALCLHGPRTTALDDSAGLPMRWVRRIFRDREGGLWLLGTALVRMQGNDQLWNHPLTTGPSGVIVWSFLRDRRGQLLVGTDDGVFRVGETQTSRIPGTEGRRIKGLAIDGTGRLWMVGTTGPALWLAPGDATARVAPLGEPGFALNTVMTDPKGGIWAGHTRLGILRWDAAKRRLLQEVGPEATPSEVLGAYQMRFDAAGRLWAATTRGLYLREPSGVWRLFDEKDGLLPFGLHGMAFLRDGSAWVHYSEPSGLQRVRIDGTRLTVLERRQAGQGLRSNRIYAVEVDPSGQAWATSSHGFECLDRPIHGSRREGMISEDCDLLALLAEEGRVWVGTSAGVVRYDTREGQAPLPPPLPRILYAQKGTQRLEAPAGQLAPVGPRESSLAFRVAVPSYRHEGQLRIQVRLTGLEEAWRELDAPWTRYPSLPSGRYRFEVRAAQPDGGFGPVVGLGFEVMPRWWRTWWALTLWGLTAAGVVVLIVRLRVASLAQSKLELERLVATRTGELHSRNAELTDALGRVKQLSGLLPICASCKKIRDDKGYWNQLEHYISEHSEVGFSHGICPDCVDTLYPGFSGRQKTKDRL</sequence>
<keyword evidence="1" id="KW-1133">Transmembrane helix</keyword>
<comment type="caution">
    <text evidence="2">The sequence shown here is derived from an EMBL/GenBank/DDBJ whole genome shotgun (WGS) entry which is preliminary data.</text>
</comment>
<evidence type="ECO:0000313" key="3">
    <source>
        <dbReference type="Proteomes" id="UP000709959"/>
    </source>
</evidence>
<feature type="transmembrane region" description="Helical" evidence="1">
    <location>
        <begin position="728"/>
        <end position="748"/>
    </location>
</feature>
<dbReference type="InterPro" id="IPR015943">
    <property type="entry name" value="WD40/YVTN_repeat-like_dom_sf"/>
</dbReference>
<dbReference type="Gene3D" id="2.60.40.10">
    <property type="entry name" value="Immunoglobulins"/>
    <property type="match status" value="1"/>
</dbReference>
<organism evidence="2 3">
    <name type="scientific">Candidatus Geothrix odensensis</name>
    <dbReference type="NCBI Taxonomy" id="2954440"/>
    <lineage>
        <taxon>Bacteria</taxon>
        <taxon>Pseudomonadati</taxon>
        <taxon>Acidobacteriota</taxon>
        <taxon>Holophagae</taxon>
        <taxon>Holophagales</taxon>
        <taxon>Holophagaceae</taxon>
        <taxon>Geothrix</taxon>
    </lineage>
</organism>
<proteinExistence type="predicted"/>
<name>A0A936K550_9BACT</name>
<accession>A0A936K550</accession>
<dbReference type="EMBL" id="JADKCH010000001">
    <property type="protein sequence ID" value="MBK8571386.1"/>
    <property type="molecule type" value="Genomic_DNA"/>
</dbReference>
<gene>
    <name evidence="2" type="ORF">IPN91_01855</name>
</gene>
<keyword evidence="1" id="KW-0472">Membrane</keyword>
<dbReference type="AlphaFoldDB" id="A0A936K550"/>
<protein>
    <recommendedName>
        <fullName evidence="4">Two component regulator three Y domain-containing protein</fullName>
    </recommendedName>
</protein>